<gene>
    <name evidence="1" type="ORF">EIZ48_13290</name>
</gene>
<organism evidence="1 2">
    <name type="scientific">Photobacterium alginatilyticum</name>
    <dbReference type="NCBI Taxonomy" id="1775171"/>
    <lineage>
        <taxon>Bacteria</taxon>
        <taxon>Pseudomonadati</taxon>
        <taxon>Pseudomonadota</taxon>
        <taxon>Gammaproteobacteria</taxon>
        <taxon>Vibrionales</taxon>
        <taxon>Vibrionaceae</taxon>
        <taxon>Photobacterium</taxon>
    </lineage>
</organism>
<evidence type="ECO:0000313" key="2">
    <source>
        <dbReference type="Proteomes" id="UP000738517"/>
    </source>
</evidence>
<protein>
    <submittedName>
        <fullName evidence="1">Uncharacterized protein</fullName>
    </submittedName>
</protein>
<accession>A0ABW9YI93</accession>
<sequence length="59" mass="6523">MLTFDSDPRGEVLGTGYWVLGTGYWVLGTGYWVLGTGYSICEMGIYVKILLLLFALPNT</sequence>
<evidence type="ECO:0000313" key="1">
    <source>
        <dbReference type="EMBL" id="NBI53549.1"/>
    </source>
</evidence>
<dbReference type="EMBL" id="RSEJ01000013">
    <property type="protein sequence ID" value="NBI53549.1"/>
    <property type="molecule type" value="Genomic_DNA"/>
</dbReference>
<name>A0ABW9YI93_9GAMM</name>
<reference evidence="1 2" key="1">
    <citation type="journal article" date="2017" name="Int. J. Syst. Evol. Microbiol.">
        <title>Photobacterium alginatilyticum sp. nov., a marine bacterium isolated from bottom seawater.</title>
        <authorList>
            <person name="Wang X."/>
            <person name="Wang Y."/>
            <person name="Yang X."/>
            <person name="Sun H."/>
            <person name="Li B."/>
            <person name="Zhang X.H."/>
        </authorList>
    </citation>
    <scope>NUCLEOTIDE SEQUENCE [LARGE SCALE GENOMIC DNA]</scope>
    <source>
        <strain evidence="1 2">P03D4</strain>
    </source>
</reference>
<comment type="caution">
    <text evidence="1">The sequence shown here is derived from an EMBL/GenBank/DDBJ whole genome shotgun (WGS) entry which is preliminary data.</text>
</comment>
<dbReference type="Proteomes" id="UP000738517">
    <property type="component" value="Unassembled WGS sequence"/>
</dbReference>
<proteinExistence type="predicted"/>
<keyword evidence="2" id="KW-1185">Reference proteome</keyword>